<proteinExistence type="inferred from homology"/>
<accession>A0A7J8AV45</accession>
<comment type="caution">
    <text evidence="4">The sequence shown here is derived from an EMBL/GenBank/DDBJ whole genome shotgun (WGS) entry which is preliminary data.</text>
</comment>
<dbReference type="PANTHER" id="PTHR23111:SF103">
    <property type="entry name" value="TEX13 FAMILY MEMBER C3-RELATED"/>
    <property type="match status" value="1"/>
</dbReference>
<protein>
    <recommendedName>
        <fullName evidence="3">Testis-expressed protein 13 A-D N-terminal domain-containing protein</fullName>
    </recommendedName>
</protein>
<dbReference type="OrthoDB" id="9569428at2759"/>
<dbReference type="PANTHER" id="PTHR23111">
    <property type="entry name" value="ZINC FINGER PROTEIN"/>
    <property type="match status" value="1"/>
</dbReference>
<evidence type="ECO:0000256" key="1">
    <source>
        <dbReference type="ARBA" id="ARBA00008287"/>
    </source>
</evidence>
<feature type="domain" description="Testis-expressed protein 13 A-D N-terminal" evidence="3">
    <location>
        <begin position="6"/>
        <end position="144"/>
    </location>
</feature>
<dbReference type="Proteomes" id="UP000585614">
    <property type="component" value="Unassembled WGS sequence"/>
</dbReference>
<name>A0A7J8AV45_RHIFE</name>
<evidence type="ECO:0000313" key="5">
    <source>
        <dbReference type="Proteomes" id="UP000585614"/>
    </source>
</evidence>
<sequence length="327" mass="37316">MALDLGDVRSGFRHIEVVMFINEEVLNNGGGPDFYLTFRSRPWNEIEDELRSIIADPHVPQATKRACTWSALALNVRVVARQLEQQAYGVSRLQEQMEERETAAWALASQLQRLRKERDLLVSQLRGVREDLRQALNDCESMRRWQPAERWSQEVVTESRPQRLGYDVWPMNADERNKVLVEMRQRRKDVDSQRQEAQMVSTTGVPYVPGSTSPWAQVVEAPLPMPFPMAVPTTSRSHSGFRRNSSRNRIPTPDAYWDDLPTWHVACSWVPGGDGSSAEPENPRPRERSCEAPLRKPLRAQLEPRRPKEAATSGTGAHTTKSSRNII</sequence>
<dbReference type="GO" id="GO:0003729">
    <property type="term" value="F:mRNA binding"/>
    <property type="evidence" value="ECO:0007669"/>
    <property type="project" value="TreeGrafter"/>
</dbReference>
<reference evidence="4 5" key="1">
    <citation type="journal article" date="2020" name="Nature">
        <title>Six reference-quality genomes reveal evolution of bat adaptations.</title>
        <authorList>
            <person name="Jebb D."/>
            <person name="Huang Z."/>
            <person name="Pippel M."/>
            <person name="Hughes G.M."/>
            <person name="Lavrichenko K."/>
            <person name="Devanna P."/>
            <person name="Winkler S."/>
            <person name="Jermiin L.S."/>
            <person name="Skirmuntt E.C."/>
            <person name="Katzourakis A."/>
            <person name="Burkitt-Gray L."/>
            <person name="Ray D.A."/>
            <person name="Sullivan K.A.M."/>
            <person name="Roscito J.G."/>
            <person name="Kirilenko B.M."/>
            <person name="Davalos L.M."/>
            <person name="Corthals A.P."/>
            <person name="Power M.L."/>
            <person name="Jones G."/>
            <person name="Ransome R.D."/>
            <person name="Dechmann D.K.N."/>
            <person name="Locatelli A.G."/>
            <person name="Puechmaille S.J."/>
            <person name="Fedrigo O."/>
            <person name="Jarvis E.D."/>
            <person name="Hiller M."/>
            <person name="Vernes S.C."/>
            <person name="Myers E.W."/>
            <person name="Teeling E.C."/>
        </authorList>
    </citation>
    <scope>NUCLEOTIDE SEQUENCE [LARGE SCALE GENOMIC DNA]</scope>
    <source>
        <strain evidence="4">MRhiFer1</strain>
        <tissue evidence="4">Lung</tissue>
    </source>
</reference>
<comment type="similarity">
    <text evidence="1">Belongs to the TEX13 family.</text>
</comment>
<evidence type="ECO:0000313" key="4">
    <source>
        <dbReference type="EMBL" id="KAF6390282.1"/>
    </source>
</evidence>
<organism evidence="4 5">
    <name type="scientific">Rhinolophus ferrumequinum</name>
    <name type="common">Greater horseshoe bat</name>
    <dbReference type="NCBI Taxonomy" id="59479"/>
    <lineage>
        <taxon>Eukaryota</taxon>
        <taxon>Metazoa</taxon>
        <taxon>Chordata</taxon>
        <taxon>Craniata</taxon>
        <taxon>Vertebrata</taxon>
        <taxon>Euteleostomi</taxon>
        <taxon>Mammalia</taxon>
        <taxon>Eutheria</taxon>
        <taxon>Laurasiatheria</taxon>
        <taxon>Chiroptera</taxon>
        <taxon>Yinpterochiroptera</taxon>
        <taxon>Rhinolophoidea</taxon>
        <taxon>Rhinolophidae</taxon>
        <taxon>Rhinolophinae</taxon>
        <taxon>Rhinolophus</taxon>
    </lineage>
</organism>
<feature type="compositionally biased region" description="Polar residues" evidence="2">
    <location>
        <begin position="312"/>
        <end position="327"/>
    </location>
</feature>
<dbReference type="InterPro" id="IPR028193">
    <property type="entry name" value="TEX13A-D_N"/>
</dbReference>
<feature type="region of interest" description="Disordered" evidence="2">
    <location>
        <begin position="273"/>
        <end position="327"/>
    </location>
</feature>
<feature type="compositionally biased region" description="Basic and acidic residues" evidence="2">
    <location>
        <begin position="281"/>
        <end position="294"/>
    </location>
</feature>
<dbReference type="Pfam" id="PF15186">
    <property type="entry name" value="TEX13"/>
    <property type="match status" value="1"/>
</dbReference>
<dbReference type="EMBL" id="JACAGC010000001">
    <property type="protein sequence ID" value="KAF6390282.1"/>
    <property type="molecule type" value="Genomic_DNA"/>
</dbReference>
<evidence type="ECO:0000259" key="3">
    <source>
        <dbReference type="Pfam" id="PF15186"/>
    </source>
</evidence>
<gene>
    <name evidence="4" type="ORF">mRhiFer1_007857</name>
</gene>
<dbReference type="AlphaFoldDB" id="A0A7J8AV45"/>
<evidence type="ECO:0000256" key="2">
    <source>
        <dbReference type="SAM" id="MobiDB-lite"/>
    </source>
</evidence>